<reference evidence="1 2" key="1">
    <citation type="submission" date="2016-06" db="EMBL/GenBank/DDBJ databases">
        <title>The Draft Genome Sequence and Annotation of the Desert Woodrat Neotoma lepida.</title>
        <authorList>
            <person name="Campbell M."/>
            <person name="Oakeson K.F."/>
            <person name="Yandell M."/>
            <person name="Halpert J.R."/>
            <person name="Dearing D."/>
        </authorList>
    </citation>
    <scope>NUCLEOTIDE SEQUENCE [LARGE SCALE GENOMIC DNA]</scope>
    <source>
        <strain evidence="1">417</strain>
        <tissue evidence="1">Liver</tissue>
    </source>
</reference>
<evidence type="ECO:0000313" key="2">
    <source>
        <dbReference type="Proteomes" id="UP000092124"/>
    </source>
</evidence>
<dbReference type="Proteomes" id="UP000092124">
    <property type="component" value="Unassembled WGS sequence"/>
</dbReference>
<sequence>MVLMDSCFPSGFLGSLSEWPLPLSHSLLAPTQSPSVWHSVWKWENLRLPASGKLRLYFQPHCHLGQHRTLGGVLWNLLISVACHSHGS</sequence>
<keyword evidence="2" id="KW-1185">Reference proteome</keyword>
<name>A0A1A6HUM0_NEOLE</name>
<dbReference type="AlphaFoldDB" id="A0A1A6HUM0"/>
<comment type="caution">
    <text evidence="1">The sequence shown here is derived from an EMBL/GenBank/DDBJ whole genome shotgun (WGS) entry which is preliminary data.</text>
</comment>
<gene>
    <name evidence="1" type="ORF">A6R68_24300</name>
</gene>
<proteinExistence type="predicted"/>
<accession>A0A1A6HUM0</accession>
<organism evidence="1 2">
    <name type="scientific">Neotoma lepida</name>
    <name type="common">Desert woodrat</name>
    <dbReference type="NCBI Taxonomy" id="56216"/>
    <lineage>
        <taxon>Eukaryota</taxon>
        <taxon>Metazoa</taxon>
        <taxon>Chordata</taxon>
        <taxon>Craniata</taxon>
        <taxon>Vertebrata</taxon>
        <taxon>Euteleostomi</taxon>
        <taxon>Mammalia</taxon>
        <taxon>Eutheria</taxon>
        <taxon>Euarchontoglires</taxon>
        <taxon>Glires</taxon>
        <taxon>Rodentia</taxon>
        <taxon>Myomorpha</taxon>
        <taxon>Muroidea</taxon>
        <taxon>Cricetidae</taxon>
        <taxon>Neotominae</taxon>
        <taxon>Neotoma</taxon>
    </lineage>
</organism>
<protein>
    <submittedName>
        <fullName evidence="1">Uncharacterized protein</fullName>
    </submittedName>
</protein>
<dbReference type="EMBL" id="LZPO01010032">
    <property type="protein sequence ID" value="OBS81710.1"/>
    <property type="molecule type" value="Genomic_DNA"/>
</dbReference>
<evidence type="ECO:0000313" key="1">
    <source>
        <dbReference type="EMBL" id="OBS81710.1"/>
    </source>
</evidence>